<dbReference type="InterPro" id="IPR019080">
    <property type="entry name" value="YqaJ_viral_recombinase"/>
</dbReference>
<dbReference type="InterPro" id="IPR051703">
    <property type="entry name" value="NF-kappa-B_Signaling_Reg"/>
</dbReference>
<dbReference type="EMBL" id="CALNXK010000159">
    <property type="protein sequence ID" value="CAH3170884.1"/>
    <property type="molecule type" value="Genomic_DNA"/>
</dbReference>
<reference evidence="3 4" key="1">
    <citation type="submission" date="2022-05" db="EMBL/GenBank/DDBJ databases">
        <authorList>
            <consortium name="Genoscope - CEA"/>
            <person name="William W."/>
        </authorList>
    </citation>
    <scope>NUCLEOTIDE SEQUENCE [LARGE SCALE GENOMIC DNA]</scope>
</reference>
<evidence type="ECO:0000256" key="1">
    <source>
        <dbReference type="SAM" id="MobiDB-lite"/>
    </source>
</evidence>
<comment type="caution">
    <text evidence="3">The sequence shown here is derived from an EMBL/GenBank/DDBJ whole genome shotgun (WGS) entry which is preliminary data.</text>
</comment>
<protein>
    <recommendedName>
        <fullName evidence="2">YqaJ viral recombinase domain-containing protein</fullName>
    </recommendedName>
</protein>
<dbReference type="PANTHER" id="PTHR46609:SF7">
    <property type="match status" value="1"/>
</dbReference>
<dbReference type="Pfam" id="PF09588">
    <property type="entry name" value="YqaJ"/>
    <property type="match status" value="1"/>
</dbReference>
<name>A0ABN8R094_9CNID</name>
<dbReference type="Proteomes" id="UP001159405">
    <property type="component" value="Unassembled WGS sequence"/>
</dbReference>
<dbReference type="InterPro" id="IPR011335">
    <property type="entry name" value="Restrct_endonuc-II-like"/>
</dbReference>
<dbReference type="InterPro" id="IPR011604">
    <property type="entry name" value="PDDEXK-like_dom_sf"/>
</dbReference>
<sequence>MCKSVTDLENEDDMQPKRSCTSTLQQWHRKGRGDCINPQPVMEVLVTKTSLELDKQSSSRYSGVKCLLYEARNSLKGQQASETKLLERLRELNPKMALSQIMTARTESTTLVPTKFGKSPQGSFASYQLSVTEDNFKVFCDISSVNRSDSDNHVHDSQLTAFPRFPLRASHEQFQIPTEISGDEKCLLEKIQVDVDELNEIERKTREQSTCQEWKDERKFRFTASNFGLIRERKRNHETLVKNLLNPKPFSSRYTNHGLKYEPVALEQYQKYMMSIRRPVKILKSGLVISLDSPYLGASPDAKVIDPGCNDPFGLSEVKCPETKYLVTPLDACSDSNFFMEEVDGKPKLKRTHKYYSQVQGLMGVTGAKWCDFVVYTSKGMSIERIPFDPQFWNELKGTLKMYYFKHFLALAAREP</sequence>
<feature type="region of interest" description="Disordered" evidence="1">
    <location>
        <begin position="1"/>
        <end position="20"/>
    </location>
</feature>
<evidence type="ECO:0000313" key="4">
    <source>
        <dbReference type="Proteomes" id="UP001159405"/>
    </source>
</evidence>
<keyword evidence="4" id="KW-1185">Reference proteome</keyword>
<dbReference type="SUPFAM" id="SSF52980">
    <property type="entry name" value="Restriction endonuclease-like"/>
    <property type="match status" value="1"/>
</dbReference>
<dbReference type="CDD" id="cd22343">
    <property type="entry name" value="PDDEXK_lambda_exonuclease-like"/>
    <property type="match status" value="1"/>
</dbReference>
<proteinExistence type="predicted"/>
<dbReference type="PANTHER" id="PTHR46609">
    <property type="entry name" value="EXONUCLEASE, PHAGE-TYPE/RECB, C-TERMINAL DOMAIN-CONTAINING PROTEIN"/>
    <property type="match status" value="1"/>
</dbReference>
<accession>A0ABN8R094</accession>
<evidence type="ECO:0000313" key="3">
    <source>
        <dbReference type="EMBL" id="CAH3170884.1"/>
    </source>
</evidence>
<gene>
    <name evidence="3" type="ORF">PLOB_00011034</name>
</gene>
<evidence type="ECO:0000259" key="2">
    <source>
        <dbReference type="Pfam" id="PF09588"/>
    </source>
</evidence>
<dbReference type="Gene3D" id="3.90.320.10">
    <property type="match status" value="1"/>
</dbReference>
<organism evidence="3 4">
    <name type="scientific">Porites lobata</name>
    <dbReference type="NCBI Taxonomy" id="104759"/>
    <lineage>
        <taxon>Eukaryota</taxon>
        <taxon>Metazoa</taxon>
        <taxon>Cnidaria</taxon>
        <taxon>Anthozoa</taxon>
        <taxon>Hexacorallia</taxon>
        <taxon>Scleractinia</taxon>
        <taxon>Fungiina</taxon>
        <taxon>Poritidae</taxon>
        <taxon>Porites</taxon>
    </lineage>
</organism>
<feature type="domain" description="YqaJ viral recombinase" evidence="2">
    <location>
        <begin position="213"/>
        <end position="368"/>
    </location>
</feature>